<evidence type="ECO:0000256" key="3">
    <source>
        <dbReference type="ARBA" id="ARBA00023125"/>
    </source>
</evidence>
<keyword evidence="4" id="KW-0804">Transcription</keyword>
<name>A0A3Q9QTY2_9BACI</name>
<keyword evidence="1" id="KW-0678">Repressor</keyword>
<keyword evidence="2" id="KW-0805">Transcription regulation</keyword>
<evidence type="ECO:0000256" key="4">
    <source>
        <dbReference type="ARBA" id="ARBA00023163"/>
    </source>
</evidence>
<evidence type="ECO:0000256" key="1">
    <source>
        <dbReference type="ARBA" id="ARBA00022491"/>
    </source>
</evidence>
<evidence type="ECO:0000313" key="6">
    <source>
        <dbReference type="EMBL" id="AZU60306.1"/>
    </source>
</evidence>
<dbReference type="Pfam" id="PF13411">
    <property type="entry name" value="MerR_1"/>
    <property type="match status" value="1"/>
</dbReference>
<dbReference type="Proteomes" id="UP000282892">
    <property type="component" value="Chromosome"/>
</dbReference>
<feature type="domain" description="HTH merR-type" evidence="5">
    <location>
        <begin position="1"/>
        <end position="67"/>
    </location>
</feature>
<accession>A0A3Q9QTY2</accession>
<dbReference type="KEGG" id="nmk:CHR53_02935"/>
<organism evidence="6 7">
    <name type="scientific">Neobacillus mesonae</name>
    <dbReference type="NCBI Taxonomy" id="1193713"/>
    <lineage>
        <taxon>Bacteria</taxon>
        <taxon>Bacillati</taxon>
        <taxon>Bacillota</taxon>
        <taxon>Bacilli</taxon>
        <taxon>Bacillales</taxon>
        <taxon>Bacillaceae</taxon>
        <taxon>Neobacillus</taxon>
    </lineage>
</organism>
<dbReference type="Gene3D" id="1.10.1660.10">
    <property type="match status" value="1"/>
</dbReference>
<dbReference type="SUPFAM" id="SSF46955">
    <property type="entry name" value="Putative DNA-binding domain"/>
    <property type="match status" value="1"/>
</dbReference>
<gene>
    <name evidence="6" type="ORF">CHR53_02935</name>
</gene>
<evidence type="ECO:0000256" key="2">
    <source>
        <dbReference type="ARBA" id="ARBA00023015"/>
    </source>
</evidence>
<dbReference type="OrthoDB" id="1770985at2"/>
<evidence type="ECO:0000313" key="7">
    <source>
        <dbReference type="Proteomes" id="UP000282892"/>
    </source>
</evidence>
<dbReference type="AlphaFoldDB" id="A0A3Q9QTY2"/>
<dbReference type="SMART" id="SM00422">
    <property type="entry name" value="HTH_MERR"/>
    <property type="match status" value="1"/>
</dbReference>
<dbReference type="STRING" id="1193713.GCA_001636315_03109"/>
<dbReference type="RefSeq" id="WP_127484891.1">
    <property type="nucleotide sequence ID" value="NZ_CP022572.1"/>
</dbReference>
<dbReference type="InterPro" id="IPR009061">
    <property type="entry name" value="DNA-bd_dom_put_sf"/>
</dbReference>
<keyword evidence="3" id="KW-0238">DNA-binding</keyword>
<protein>
    <recommendedName>
        <fullName evidence="5">HTH merR-type domain-containing protein</fullName>
    </recommendedName>
</protein>
<dbReference type="EMBL" id="CP022572">
    <property type="protein sequence ID" value="AZU60306.1"/>
    <property type="molecule type" value="Genomic_DNA"/>
</dbReference>
<dbReference type="InterPro" id="IPR000551">
    <property type="entry name" value="MerR-type_HTH_dom"/>
</dbReference>
<dbReference type="PANTHER" id="PTHR30204">
    <property type="entry name" value="REDOX-CYCLING DRUG-SENSING TRANSCRIPTIONAL ACTIVATOR SOXR"/>
    <property type="match status" value="1"/>
</dbReference>
<evidence type="ECO:0000259" key="5">
    <source>
        <dbReference type="PROSITE" id="PS50937"/>
    </source>
</evidence>
<sequence length="412" mass="47764">MKIGQFAKEFSVSVDTVRYYIETGLLIPEKANTQYRMNTICMEDMALINELKHYRFSLKEIHKILSLKRLTNSGNNIDMSYFSSLLMEKKQGLLEEKAQISNVIHSIDSKINREIMKEMEQDHVTMGVPLLFVPLLSCPHCQSELNLQQASILGQRIYEGSLRCSCGYQAEIKEGILFTSNLQSSPYKYSIYEIDVGKWNPDFVSIIEKGKLWMYNELLHQTLENKVILETNIEVSMMLPKYLSTLPKNTTYIFTCYSLEMIKTLKKSIEKLHPHLSVLYIVNSDLQLPLAHRSIDFFIDSTSSTQYSLIYKESPFHILKRYLKNNSCIIGNSVYYEANTKSLKKIQSLYPTPSPNAFQPNYLEKEMEEHHFKFSNKEIIGSTQNPGSYFAYHDENEKMNFLGYTARYSASE</sequence>
<proteinExistence type="predicted"/>
<dbReference type="GO" id="GO:0003700">
    <property type="term" value="F:DNA-binding transcription factor activity"/>
    <property type="evidence" value="ECO:0007669"/>
    <property type="project" value="InterPro"/>
</dbReference>
<dbReference type="PROSITE" id="PS50937">
    <property type="entry name" value="HTH_MERR_2"/>
    <property type="match status" value="1"/>
</dbReference>
<dbReference type="PANTHER" id="PTHR30204:SF69">
    <property type="entry name" value="MERR-FAMILY TRANSCRIPTIONAL REGULATOR"/>
    <property type="match status" value="1"/>
</dbReference>
<dbReference type="GO" id="GO:0003677">
    <property type="term" value="F:DNA binding"/>
    <property type="evidence" value="ECO:0007669"/>
    <property type="project" value="UniProtKB-KW"/>
</dbReference>
<keyword evidence="7" id="KW-1185">Reference proteome</keyword>
<dbReference type="InterPro" id="IPR047057">
    <property type="entry name" value="MerR_fam"/>
</dbReference>
<reference evidence="6 7" key="1">
    <citation type="submission" date="2017-07" db="EMBL/GenBank/DDBJ databases">
        <title>The complete genome sequence of Bacillus mesonae strain H20-5, an efficient strain improving plant abiotic stress resistance.</title>
        <authorList>
            <person name="Kim S.Y."/>
            <person name="Song H."/>
            <person name="Sang M.K."/>
            <person name="Weon H.-Y."/>
            <person name="Song J."/>
        </authorList>
    </citation>
    <scope>NUCLEOTIDE SEQUENCE [LARGE SCALE GENOMIC DNA]</scope>
    <source>
        <strain evidence="6 7">H20-5</strain>
    </source>
</reference>